<name>A0A3B1C2M5_9ZZZZ</name>
<sequence length="254" mass="29257">MKAEPEVVTSTCTWLRRLRDRLKYTVIHPQWQANRLHRQSQRILSTIENALVLDVGSGNASYRIAKSNRLVRIDYPETGKHYRNRPDVHADARTLPFATASVDTVFLLEVLEHITDTDQVLTEIKRVLKPGGILYISAPFIYPAHDLPHDYFRFSVEGLQYLLKKQDMQPEIVQRHGNSVVTLLQLGNLVLLESVRCLLERNRLLAAACFFLLYPLCLLNNMFSIPASWFHWPSRLYLGCFIKAVKSRGQRSSV</sequence>
<dbReference type="EMBL" id="UOFZ01000074">
    <property type="protein sequence ID" value="VAX12935.1"/>
    <property type="molecule type" value="Genomic_DNA"/>
</dbReference>
<dbReference type="InterPro" id="IPR029063">
    <property type="entry name" value="SAM-dependent_MTases_sf"/>
</dbReference>
<dbReference type="PANTHER" id="PTHR43591:SF24">
    <property type="entry name" value="2-METHOXY-6-POLYPRENYL-1,4-BENZOQUINOL METHYLASE, MITOCHONDRIAL"/>
    <property type="match status" value="1"/>
</dbReference>
<feature type="domain" description="Methyltransferase type 11" evidence="2">
    <location>
        <begin position="53"/>
        <end position="136"/>
    </location>
</feature>
<keyword evidence="1" id="KW-0472">Membrane</keyword>
<keyword evidence="1" id="KW-0812">Transmembrane</keyword>
<dbReference type="SUPFAM" id="SSF53335">
    <property type="entry name" value="S-adenosyl-L-methionine-dependent methyltransferases"/>
    <property type="match status" value="1"/>
</dbReference>
<feature type="transmembrane region" description="Helical" evidence="1">
    <location>
        <begin position="204"/>
        <end position="223"/>
    </location>
</feature>
<evidence type="ECO:0000259" key="2">
    <source>
        <dbReference type="Pfam" id="PF08241"/>
    </source>
</evidence>
<reference evidence="3" key="1">
    <citation type="submission" date="2018-06" db="EMBL/GenBank/DDBJ databases">
        <authorList>
            <person name="Zhirakovskaya E."/>
        </authorList>
    </citation>
    <scope>NUCLEOTIDE SEQUENCE</scope>
</reference>
<dbReference type="AlphaFoldDB" id="A0A3B1C2M5"/>
<proteinExistence type="predicted"/>
<dbReference type="Gene3D" id="3.40.50.150">
    <property type="entry name" value="Vaccinia Virus protein VP39"/>
    <property type="match status" value="1"/>
</dbReference>
<evidence type="ECO:0000256" key="1">
    <source>
        <dbReference type="SAM" id="Phobius"/>
    </source>
</evidence>
<dbReference type="InterPro" id="IPR013216">
    <property type="entry name" value="Methyltransf_11"/>
</dbReference>
<gene>
    <name evidence="3" type="ORF">MNBD_GAMMA24-1051</name>
</gene>
<evidence type="ECO:0000313" key="3">
    <source>
        <dbReference type="EMBL" id="VAX12935.1"/>
    </source>
</evidence>
<protein>
    <recommendedName>
        <fullName evidence="2">Methyltransferase type 11 domain-containing protein</fullName>
    </recommendedName>
</protein>
<dbReference type="Pfam" id="PF08241">
    <property type="entry name" value="Methyltransf_11"/>
    <property type="match status" value="1"/>
</dbReference>
<dbReference type="PANTHER" id="PTHR43591">
    <property type="entry name" value="METHYLTRANSFERASE"/>
    <property type="match status" value="1"/>
</dbReference>
<dbReference type="CDD" id="cd02440">
    <property type="entry name" value="AdoMet_MTases"/>
    <property type="match status" value="1"/>
</dbReference>
<dbReference type="GO" id="GO:0008757">
    <property type="term" value="F:S-adenosylmethionine-dependent methyltransferase activity"/>
    <property type="evidence" value="ECO:0007669"/>
    <property type="project" value="InterPro"/>
</dbReference>
<keyword evidence="1" id="KW-1133">Transmembrane helix</keyword>
<organism evidence="3">
    <name type="scientific">hydrothermal vent metagenome</name>
    <dbReference type="NCBI Taxonomy" id="652676"/>
    <lineage>
        <taxon>unclassified sequences</taxon>
        <taxon>metagenomes</taxon>
        <taxon>ecological metagenomes</taxon>
    </lineage>
</organism>
<accession>A0A3B1C2M5</accession>